<evidence type="ECO:0000313" key="2">
    <source>
        <dbReference type="Proteomes" id="UP000182360"/>
    </source>
</evidence>
<keyword evidence="2" id="KW-1185">Reference proteome</keyword>
<dbReference type="Gene3D" id="3.40.50.10400">
    <property type="entry name" value="Hypothetical protein PA1492"/>
    <property type="match status" value="1"/>
</dbReference>
<dbReference type="Pfam" id="PF14359">
    <property type="entry name" value="DUF4406"/>
    <property type="match status" value="1"/>
</dbReference>
<accession>A0A1H9G6A7</accession>
<dbReference type="EMBL" id="FOFU01000004">
    <property type="protein sequence ID" value="SEQ45695.1"/>
    <property type="molecule type" value="Genomic_DNA"/>
</dbReference>
<proteinExistence type="predicted"/>
<dbReference type="SUPFAM" id="SSF52309">
    <property type="entry name" value="N-(deoxy)ribosyltransferase-like"/>
    <property type="match status" value="1"/>
</dbReference>
<dbReference type="InterPro" id="IPR025518">
    <property type="entry name" value="DUF4406"/>
</dbReference>
<dbReference type="RefSeq" id="WP_074643428.1">
    <property type="nucleotide sequence ID" value="NZ_FOFU01000004.1"/>
</dbReference>
<gene>
    <name evidence="1" type="ORF">SAMN04487977_104297</name>
</gene>
<evidence type="ECO:0000313" key="1">
    <source>
        <dbReference type="EMBL" id="SEQ45695.1"/>
    </source>
</evidence>
<protein>
    <recommendedName>
        <fullName evidence="3">Nucleoside 2-deoxyribosyltransferase</fullName>
    </recommendedName>
</protein>
<reference evidence="1 2" key="1">
    <citation type="submission" date="2016-10" db="EMBL/GenBank/DDBJ databases">
        <authorList>
            <person name="de Groot N.N."/>
        </authorList>
    </citation>
    <scope>NUCLEOTIDE SEQUENCE [LARGE SCALE GENOMIC DNA]</scope>
    <source>
        <strain evidence="1 2">B25</strain>
    </source>
</reference>
<evidence type="ECO:0008006" key="3">
    <source>
        <dbReference type="Google" id="ProtNLM"/>
    </source>
</evidence>
<dbReference type="OrthoDB" id="363317at2"/>
<sequence length="115" mass="13478">MKIYIAGKITGDKNYKTKFKRAEKLLRSLGHSVMNPAWIAPSDDFTWTDYMQISGMMQARCNAVYFLKGWKESEGARLEFKRCHQLNQTVFFEDSAFSLEELKRSPQSRKNKNTR</sequence>
<dbReference type="Proteomes" id="UP000182360">
    <property type="component" value="Unassembled WGS sequence"/>
</dbReference>
<name>A0A1H9G6A7_9SPIR</name>
<dbReference type="AlphaFoldDB" id="A0A1H9G6A7"/>
<organism evidence="1 2">
    <name type="scientific">Treponema bryantii</name>
    <dbReference type="NCBI Taxonomy" id="163"/>
    <lineage>
        <taxon>Bacteria</taxon>
        <taxon>Pseudomonadati</taxon>
        <taxon>Spirochaetota</taxon>
        <taxon>Spirochaetia</taxon>
        <taxon>Spirochaetales</taxon>
        <taxon>Treponemataceae</taxon>
        <taxon>Treponema</taxon>
    </lineage>
</organism>